<keyword evidence="8" id="KW-0472">Membrane</keyword>
<dbReference type="OrthoDB" id="9789797at2"/>
<keyword evidence="4 8" id="KW-0808">Transferase</keyword>
<dbReference type="Pfam" id="PF04413">
    <property type="entry name" value="Glycos_transf_N"/>
    <property type="match status" value="1"/>
</dbReference>
<evidence type="ECO:0000256" key="7">
    <source>
        <dbReference type="PIRSR" id="PIRSR639901-1"/>
    </source>
</evidence>
<evidence type="ECO:0000256" key="2">
    <source>
        <dbReference type="ARBA" id="ARBA00012621"/>
    </source>
</evidence>
<comment type="subcellular location">
    <subcellularLocation>
        <location evidence="8">Cell membrane</location>
    </subcellularLocation>
</comment>
<evidence type="ECO:0000256" key="4">
    <source>
        <dbReference type="ARBA" id="ARBA00022679"/>
    </source>
</evidence>
<dbReference type="RefSeq" id="WP_133261026.1">
    <property type="nucleotide sequence ID" value="NZ_SJCY01000001.1"/>
</dbReference>
<proteinExistence type="inferred from homology"/>
<reference evidence="10 11" key="1">
    <citation type="submission" date="2019-02" db="EMBL/GenBank/DDBJ databases">
        <title>Pedobacter sp. nov., a novel speices isolated from soil of pinguins habitat in Antarcitica.</title>
        <authorList>
            <person name="He R.-H."/>
        </authorList>
    </citation>
    <scope>NUCLEOTIDE SEQUENCE [LARGE SCALE GENOMIC DNA]</scope>
    <source>
        <strain evidence="10 11">E01020</strain>
    </source>
</reference>
<comment type="caution">
    <text evidence="10">The sequence shown here is derived from an EMBL/GenBank/DDBJ whole genome shotgun (WGS) entry which is preliminary data.</text>
</comment>
<dbReference type="Gene3D" id="3.40.50.2000">
    <property type="entry name" value="Glycogen Phosphorylase B"/>
    <property type="match status" value="1"/>
</dbReference>
<dbReference type="SUPFAM" id="SSF53756">
    <property type="entry name" value="UDP-Glycosyltransferase/glycogen phosphorylase"/>
    <property type="match status" value="1"/>
</dbReference>
<sequence>MLLLYTLGIRIYGLIIWIFSFFNEKAQLFTNGRKNIFEQIESKINPTEKHIWFHFASLGEFEQGRTVIEKIKAIHLNKKIVITFFSPSGYEIRKSYALAEGVFYLPLDTKRNAKRFVKAINPEMAIFTKYEFWYFYFDELRKQNIPLYIISGIFREKQIFFKWYGSFYRRILNCVTYFFVQNEESEKLLNSIGLNNVAVSGDTRFDRVCENAQEPKQIPLIEDFIGNSTAIVCGSTWPDDEKLLAKLAQQNPDWKFIIAPHEIDENHLESIENLFSGSCIRFSKLKSQISNLIPTAHGTSPSTLNSQSSTLIIDNIGMLSSLYQYGKIAYIGGGFGAGIHNTLEAVAFGLPIIFGPKYDKFQEAKDLISIGVAKSITTDAELISAFDGFKENDLLSTKASEYVKNKKGATEMILDKISF</sequence>
<gene>
    <name evidence="10" type="ORF">EZJ43_02250</name>
</gene>
<dbReference type="InterPro" id="IPR007507">
    <property type="entry name" value="Glycos_transf_N"/>
</dbReference>
<accession>A0A4R5MQP6</accession>
<keyword evidence="8" id="KW-1003">Cell membrane</keyword>
<protein>
    <recommendedName>
        <fullName evidence="3 8">3-deoxy-D-manno-octulosonic acid transferase</fullName>
        <shortName evidence="8">Kdo transferase</shortName>
        <ecNumber evidence="2 8">2.4.99.12</ecNumber>
    </recommendedName>
    <alternativeName>
        <fullName evidence="5 8">Lipid IV(A) 3-deoxy-D-manno-octulosonic acid transferase</fullName>
    </alternativeName>
</protein>
<evidence type="ECO:0000256" key="8">
    <source>
        <dbReference type="RuleBase" id="RU365103"/>
    </source>
</evidence>
<feature type="domain" description="3-deoxy-D-manno-octulosonic-acid transferase N-terminal" evidence="9">
    <location>
        <begin position="42"/>
        <end position="206"/>
    </location>
</feature>
<dbReference type="Proteomes" id="UP000295668">
    <property type="component" value="Unassembled WGS sequence"/>
</dbReference>
<dbReference type="GO" id="GO:0005886">
    <property type="term" value="C:plasma membrane"/>
    <property type="evidence" value="ECO:0007669"/>
    <property type="project" value="UniProtKB-SubCell"/>
</dbReference>
<keyword evidence="11" id="KW-1185">Reference proteome</keyword>
<dbReference type="Gene3D" id="3.40.50.11720">
    <property type="entry name" value="3-Deoxy-D-manno-octulosonic-acid transferase, N-terminal domain"/>
    <property type="match status" value="1"/>
</dbReference>
<evidence type="ECO:0000313" key="11">
    <source>
        <dbReference type="Proteomes" id="UP000295668"/>
    </source>
</evidence>
<dbReference type="InterPro" id="IPR038107">
    <property type="entry name" value="Glycos_transf_N_sf"/>
</dbReference>
<evidence type="ECO:0000256" key="6">
    <source>
        <dbReference type="ARBA" id="ARBA00049183"/>
    </source>
</evidence>
<dbReference type="AlphaFoldDB" id="A0A4R5MQP6"/>
<comment type="similarity">
    <text evidence="8">Belongs to the glycosyltransferase group 1 family.</text>
</comment>
<evidence type="ECO:0000256" key="1">
    <source>
        <dbReference type="ARBA" id="ARBA00004713"/>
    </source>
</evidence>
<evidence type="ECO:0000256" key="3">
    <source>
        <dbReference type="ARBA" id="ARBA00019077"/>
    </source>
</evidence>
<evidence type="ECO:0000313" key="10">
    <source>
        <dbReference type="EMBL" id="TDG38056.1"/>
    </source>
</evidence>
<evidence type="ECO:0000259" key="9">
    <source>
        <dbReference type="Pfam" id="PF04413"/>
    </source>
</evidence>
<keyword evidence="8" id="KW-0448">Lipopolysaccharide biosynthesis</keyword>
<feature type="active site" description="Proton acceptor" evidence="7">
    <location>
        <position position="60"/>
    </location>
</feature>
<dbReference type="EMBL" id="SJCY01000001">
    <property type="protein sequence ID" value="TDG38056.1"/>
    <property type="molecule type" value="Genomic_DNA"/>
</dbReference>
<organism evidence="10 11">
    <name type="scientific">Pedobacter changchengzhani</name>
    <dbReference type="NCBI Taxonomy" id="2529274"/>
    <lineage>
        <taxon>Bacteria</taxon>
        <taxon>Pseudomonadati</taxon>
        <taxon>Bacteroidota</taxon>
        <taxon>Sphingobacteriia</taxon>
        <taxon>Sphingobacteriales</taxon>
        <taxon>Sphingobacteriaceae</taxon>
        <taxon>Pedobacter</taxon>
    </lineage>
</organism>
<dbReference type="PANTHER" id="PTHR42755:SF1">
    <property type="entry name" value="3-DEOXY-D-MANNO-OCTULOSONIC ACID TRANSFERASE, MITOCHONDRIAL-RELATED"/>
    <property type="match status" value="1"/>
</dbReference>
<name>A0A4R5MQP6_9SPHI</name>
<dbReference type="UniPathway" id="UPA00958"/>
<comment type="catalytic activity">
    <reaction evidence="6 8">
        <text>lipid IVA (E. coli) + CMP-3-deoxy-beta-D-manno-octulosonate = alpha-Kdo-(2-&gt;6)-lipid IVA (E. coli) + CMP + H(+)</text>
        <dbReference type="Rhea" id="RHEA:28066"/>
        <dbReference type="ChEBI" id="CHEBI:15378"/>
        <dbReference type="ChEBI" id="CHEBI:58603"/>
        <dbReference type="ChEBI" id="CHEBI:60364"/>
        <dbReference type="ChEBI" id="CHEBI:60377"/>
        <dbReference type="ChEBI" id="CHEBI:85987"/>
        <dbReference type="EC" id="2.4.99.12"/>
    </reaction>
</comment>
<dbReference type="EC" id="2.4.99.12" evidence="2 8"/>
<dbReference type="PANTHER" id="PTHR42755">
    <property type="entry name" value="3-DEOXY-MANNO-OCTULOSONATE CYTIDYLYLTRANSFERASE"/>
    <property type="match status" value="1"/>
</dbReference>
<comment type="pathway">
    <text evidence="1 8">Bacterial outer membrane biogenesis; LPS core biosynthesis.</text>
</comment>
<dbReference type="InterPro" id="IPR039901">
    <property type="entry name" value="Kdotransferase"/>
</dbReference>
<evidence type="ECO:0000256" key="5">
    <source>
        <dbReference type="ARBA" id="ARBA00031445"/>
    </source>
</evidence>
<dbReference type="GO" id="GO:0043842">
    <property type="term" value="F:Kdo transferase activity"/>
    <property type="evidence" value="ECO:0007669"/>
    <property type="project" value="UniProtKB-EC"/>
</dbReference>
<dbReference type="GO" id="GO:0009244">
    <property type="term" value="P:lipopolysaccharide core region biosynthetic process"/>
    <property type="evidence" value="ECO:0007669"/>
    <property type="project" value="UniProtKB-UniRule"/>
</dbReference>
<dbReference type="GO" id="GO:0009245">
    <property type="term" value="P:lipid A biosynthetic process"/>
    <property type="evidence" value="ECO:0007669"/>
    <property type="project" value="TreeGrafter"/>
</dbReference>
<comment type="function">
    <text evidence="8">Involved in lipopolysaccharide (LPS) biosynthesis. Catalyzes the transfer of 3-deoxy-D-manno-octulosonate (Kdo) residue(s) from CMP-Kdo to lipid IV(A), the tetraacyldisaccharide-1,4'-bisphosphate precursor of lipid A.</text>
</comment>